<feature type="non-terminal residue" evidence="1">
    <location>
        <position position="1"/>
    </location>
</feature>
<dbReference type="AlphaFoldDB" id="A0AA40KIG7"/>
<comment type="caution">
    <text evidence="1">The sequence shown here is derived from an EMBL/GenBank/DDBJ whole genome shotgun (WGS) entry which is preliminary data.</text>
</comment>
<reference evidence="1" key="1">
    <citation type="submission" date="2021-10" db="EMBL/GenBank/DDBJ databases">
        <title>Melipona bicolor Genome sequencing and assembly.</title>
        <authorList>
            <person name="Araujo N.S."/>
            <person name="Arias M.C."/>
        </authorList>
    </citation>
    <scope>NUCLEOTIDE SEQUENCE</scope>
    <source>
        <strain evidence="1">USP_2M_L1-L4_2017</strain>
        <tissue evidence="1">Whole body</tissue>
    </source>
</reference>
<name>A0AA40KIG7_9HYME</name>
<dbReference type="EMBL" id="JAHYIQ010000026">
    <property type="protein sequence ID" value="KAK1121390.1"/>
    <property type="molecule type" value="Genomic_DNA"/>
</dbReference>
<organism evidence="1 2">
    <name type="scientific">Melipona bicolor</name>
    <dbReference type="NCBI Taxonomy" id="60889"/>
    <lineage>
        <taxon>Eukaryota</taxon>
        <taxon>Metazoa</taxon>
        <taxon>Ecdysozoa</taxon>
        <taxon>Arthropoda</taxon>
        <taxon>Hexapoda</taxon>
        <taxon>Insecta</taxon>
        <taxon>Pterygota</taxon>
        <taxon>Neoptera</taxon>
        <taxon>Endopterygota</taxon>
        <taxon>Hymenoptera</taxon>
        <taxon>Apocrita</taxon>
        <taxon>Aculeata</taxon>
        <taxon>Apoidea</taxon>
        <taxon>Anthophila</taxon>
        <taxon>Apidae</taxon>
        <taxon>Melipona</taxon>
    </lineage>
</organism>
<proteinExistence type="predicted"/>
<sequence length="99" mass="11594">MFIADAIENHTPESGYTESSINVLGVTVNRGIQGISAIAKEHEGFRKLWTLRYRGDTVERTWPIMQRLLLDPRRIRDRNIPSHKKHWFCPNLENSKNHQ</sequence>
<evidence type="ECO:0000313" key="1">
    <source>
        <dbReference type="EMBL" id="KAK1121390.1"/>
    </source>
</evidence>
<keyword evidence="2" id="KW-1185">Reference proteome</keyword>
<protein>
    <submittedName>
        <fullName evidence="1">Uncharacterized protein</fullName>
    </submittedName>
</protein>
<evidence type="ECO:0000313" key="2">
    <source>
        <dbReference type="Proteomes" id="UP001177670"/>
    </source>
</evidence>
<gene>
    <name evidence="1" type="ORF">K0M31_010192</name>
</gene>
<dbReference type="Proteomes" id="UP001177670">
    <property type="component" value="Unassembled WGS sequence"/>
</dbReference>
<accession>A0AA40KIG7</accession>